<reference evidence="1" key="2">
    <citation type="submission" date="2023-04" db="EMBL/GenBank/DDBJ databases">
        <authorList>
            <person name="Bu L."/>
            <person name="Lu L."/>
            <person name="Laidemitt M.R."/>
            <person name="Zhang S.M."/>
            <person name="Mutuku M."/>
            <person name="Mkoji G."/>
            <person name="Steinauer M."/>
            <person name="Loker E.S."/>
        </authorList>
    </citation>
    <scope>NUCLEOTIDE SEQUENCE</scope>
    <source>
        <strain evidence="1">KasaAsao</strain>
        <tissue evidence="1">Whole Snail</tissue>
    </source>
</reference>
<feature type="non-terminal residue" evidence="1">
    <location>
        <position position="1"/>
    </location>
</feature>
<comment type="caution">
    <text evidence="1">The sequence shown here is derived from an EMBL/GenBank/DDBJ whole genome shotgun (WGS) entry which is preliminary data.</text>
</comment>
<feature type="non-terminal residue" evidence="1">
    <location>
        <position position="53"/>
    </location>
</feature>
<dbReference type="Proteomes" id="UP001233172">
    <property type="component" value="Unassembled WGS sequence"/>
</dbReference>
<dbReference type="EMBL" id="JASAOG010000171">
    <property type="protein sequence ID" value="KAK0046095.1"/>
    <property type="molecule type" value="Genomic_DNA"/>
</dbReference>
<gene>
    <name evidence="1" type="ORF">Bpfe_024556</name>
</gene>
<organism evidence="1 2">
    <name type="scientific">Biomphalaria pfeifferi</name>
    <name type="common">Bloodfluke planorb</name>
    <name type="synonym">Freshwater snail</name>
    <dbReference type="NCBI Taxonomy" id="112525"/>
    <lineage>
        <taxon>Eukaryota</taxon>
        <taxon>Metazoa</taxon>
        <taxon>Spiralia</taxon>
        <taxon>Lophotrochozoa</taxon>
        <taxon>Mollusca</taxon>
        <taxon>Gastropoda</taxon>
        <taxon>Heterobranchia</taxon>
        <taxon>Euthyneura</taxon>
        <taxon>Panpulmonata</taxon>
        <taxon>Hygrophila</taxon>
        <taxon>Lymnaeoidea</taxon>
        <taxon>Planorbidae</taxon>
        <taxon>Biomphalaria</taxon>
    </lineage>
</organism>
<accession>A0AAD8B3U3</accession>
<keyword evidence="2" id="KW-1185">Reference proteome</keyword>
<dbReference type="PANTHER" id="PTHR31362:SF0">
    <property type="entry name" value="EXOSTOSIN DOMAIN-CONTAINING PROTEIN-RELATED"/>
    <property type="match status" value="1"/>
</dbReference>
<dbReference type="AlphaFoldDB" id="A0AAD8B3U3"/>
<dbReference type="InterPro" id="IPR005049">
    <property type="entry name" value="STL-like"/>
</dbReference>
<proteinExistence type="predicted"/>
<sequence length="53" mass="6287">YQNCDFLSIERQKLLNFKITNSLPYKSYARKNLGYLYAILNGAKFIYETDDDN</sequence>
<reference evidence="1" key="1">
    <citation type="journal article" date="2023" name="PLoS Negl. Trop. Dis.">
        <title>A genome sequence for Biomphalaria pfeifferi, the major vector snail for the human-infecting parasite Schistosoma mansoni.</title>
        <authorList>
            <person name="Bu L."/>
            <person name="Lu L."/>
            <person name="Laidemitt M.R."/>
            <person name="Zhang S.M."/>
            <person name="Mutuku M."/>
            <person name="Mkoji G."/>
            <person name="Steinauer M."/>
            <person name="Loker E.S."/>
        </authorList>
    </citation>
    <scope>NUCLEOTIDE SEQUENCE</scope>
    <source>
        <strain evidence="1">KasaAsao</strain>
    </source>
</reference>
<dbReference type="PANTHER" id="PTHR31362">
    <property type="entry name" value="GLYCOSYLTRANSFERASE STELLO1-RELATED"/>
    <property type="match status" value="1"/>
</dbReference>
<evidence type="ECO:0000313" key="1">
    <source>
        <dbReference type="EMBL" id="KAK0046095.1"/>
    </source>
</evidence>
<evidence type="ECO:0000313" key="2">
    <source>
        <dbReference type="Proteomes" id="UP001233172"/>
    </source>
</evidence>
<name>A0AAD8B3U3_BIOPF</name>
<protein>
    <submittedName>
        <fullName evidence="1">Glycosyltransferase STELLO1</fullName>
    </submittedName>
</protein>